<dbReference type="CDD" id="cd04301">
    <property type="entry name" value="NAT_SF"/>
    <property type="match status" value="1"/>
</dbReference>
<dbReference type="GO" id="GO:0016747">
    <property type="term" value="F:acyltransferase activity, transferring groups other than amino-acyl groups"/>
    <property type="evidence" value="ECO:0007669"/>
    <property type="project" value="InterPro"/>
</dbReference>
<dbReference type="Gene3D" id="3.40.630.30">
    <property type="match status" value="1"/>
</dbReference>
<evidence type="ECO:0000313" key="4">
    <source>
        <dbReference type="EMBL" id="QIO09713.1"/>
    </source>
</evidence>
<keyword evidence="1 4" id="KW-0808">Transferase</keyword>
<dbReference type="RefSeq" id="WP_166326368.1">
    <property type="nucleotide sequence ID" value="NZ_CP049916.1"/>
</dbReference>
<proteinExistence type="predicted"/>
<accession>A0A6G8S6Y4</accession>
<gene>
    <name evidence="4" type="ORF">G8D99_12345</name>
</gene>
<dbReference type="PANTHER" id="PTHR43420">
    <property type="entry name" value="ACETYLTRANSFERASE"/>
    <property type="match status" value="1"/>
</dbReference>
<keyword evidence="2" id="KW-0012">Acyltransferase</keyword>
<dbReference type="Pfam" id="PF13673">
    <property type="entry name" value="Acetyltransf_10"/>
    <property type="match status" value="1"/>
</dbReference>
<protein>
    <submittedName>
        <fullName evidence="4">GNAT family N-acetyltransferase</fullName>
    </submittedName>
</protein>
<dbReference type="AlphaFoldDB" id="A0A6G8S6Y4"/>
<dbReference type="InterPro" id="IPR000182">
    <property type="entry name" value="GNAT_dom"/>
</dbReference>
<dbReference type="Proteomes" id="UP000501939">
    <property type="component" value="Chromosome"/>
</dbReference>
<evidence type="ECO:0000256" key="2">
    <source>
        <dbReference type="ARBA" id="ARBA00023315"/>
    </source>
</evidence>
<evidence type="ECO:0000313" key="5">
    <source>
        <dbReference type="Proteomes" id="UP000501939"/>
    </source>
</evidence>
<keyword evidence="5" id="KW-1185">Reference proteome</keyword>
<dbReference type="KEGG" id="alj:G8D99_12345"/>
<reference evidence="4 5" key="1">
    <citation type="submission" date="2020-03" db="EMBL/GenBank/DDBJ databases">
        <authorList>
            <person name="Zhu W."/>
        </authorList>
    </citation>
    <scope>NUCLEOTIDE SEQUENCE [LARGE SCALE GENOMIC DNA]</scope>
    <source>
        <strain evidence="4 5">185</strain>
    </source>
</reference>
<evidence type="ECO:0000256" key="1">
    <source>
        <dbReference type="ARBA" id="ARBA00022679"/>
    </source>
</evidence>
<dbReference type="PROSITE" id="PS51186">
    <property type="entry name" value="GNAT"/>
    <property type="match status" value="1"/>
</dbReference>
<dbReference type="PANTHER" id="PTHR43420:SF47">
    <property type="entry name" value="N-ACETYLTRANSFERASE DOMAIN-CONTAINING PROTEIN"/>
    <property type="match status" value="1"/>
</dbReference>
<dbReference type="EMBL" id="CP049916">
    <property type="protein sequence ID" value="QIO09713.1"/>
    <property type="molecule type" value="Genomic_DNA"/>
</dbReference>
<organism evidence="4 5">
    <name type="scientific">Acinetobacter lanii</name>
    <dbReference type="NCBI Taxonomy" id="2715163"/>
    <lineage>
        <taxon>Bacteria</taxon>
        <taxon>Pseudomonadati</taxon>
        <taxon>Pseudomonadota</taxon>
        <taxon>Gammaproteobacteria</taxon>
        <taxon>Moraxellales</taxon>
        <taxon>Moraxellaceae</taxon>
        <taxon>Acinetobacter</taxon>
    </lineage>
</organism>
<feature type="domain" description="N-acetyltransferase" evidence="3">
    <location>
        <begin position="4"/>
        <end position="144"/>
    </location>
</feature>
<dbReference type="SUPFAM" id="SSF55729">
    <property type="entry name" value="Acyl-CoA N-acyltransferases (Nat)"/>
    <property type="match status" value="1"/>
</dbReference>
<evidence type="ECO:0000259" key="3">
    <source>
        <dbReference type="PROSITE" id="PS51186"/>
    </source>
</evidence>
<dbReference type="InterPro" id="IPR016181">
    <property type="entry name" value="Acyl_CoA_acyltransferase"/>
</dbReference>
<sequence>MIDFKIQAGSWSELAQDAMQIRRDVFILEQHIPEDEEWDALDASALHFVVYVKEKNQVQAIATARLLANNSIGRVAVLKAYRGQGIGRILMLKIIEQAKFEQRVSLKLSSQVHAIPFYESLGFAVQGDEYLDCGIPHIDMTLSI</sequence>
<name>A0A6G8S6Y4_9GAMM</name>
<dbReference type="InterPro" id="IPR050680">
    <property type="entry name" value="YpeA/RimI_acetyltransf"/>
</dbReference>